<protein>
    <submittedName>
        <fullName evidence="9">ABC transporter permease</fullName>
    </submittedName>
</protein>
<organism evidence="9 10">
    <name type="scientific">Microbispora oryzae</name>
    <dbReference type="NCBI Taxonomy" id="2806554"/>
    <lineage>
        <taxon>Bacteria</taxon>
        <taxon>Bacillati</taxon>
        <taxon>Actinomycetota</taxon>
        <taxon>Actinomycetes</taxon>
        <taxon>Streptosporangiales</taxon>
        <taxon>Streptosporangiaceae</taxon>
        <taxon>Microbispora</taxon>
    </lineage>
</organism>
<dbReference type="InterPro" id="IPR035906">
    <property type="entry name" value="MetI-like_sf"/>
</dbReference>
<sequence>MPTLARRLSRRLALTLIAMWGAATLAFAGMRLVPGDPARVIAGGVQANATPQVLDAIRDQYGLREPVLVQYGVFLGRLLRGDLGESYQLNQSVSGVILDQLGPTVALAAGASALGFSLAVGAALLTAGRPGPRVVSRALEFGSISTPNFWIGILLLAAFSFRLHWFPVIGDGGLSALVLPWVALALPIAGVLAQVTREGLERALGQPFALTARARGATEHRVRLRHALRHAALPVLTLSGWALGELLAGAVVVETVFARQGLGHVVVAAVRGRDFPVVTGVVVLSALTFSLVNTALDLLYRLVDPRMRQAAL</sequence>
<dbReference type="Pfam" id="PF19300">
    <property type="entry name" value="BPD_transp_1_N"/>
    <property type="match status" value="1"/>
</dbReference>
<evidence type="ECO:0000259" key="8">
    <source>
        <dbReference type="PROSITE" id="PS50928"/>
    </source>
</evidence>
<feature type="transmembrane region" description="Helical" evidence="7">
    <location>
        <begin position="172"/>
        <end position="193"/>
    </location>
</feature>
<gene>
    <name evidence="9" type="ORF">JOL79_28275</name>
</gene>
<keyword evidence="10" id="KW-1185">Reference proteome</keyword>
<dbReference type="GO" id="GO:0005886">
    <property type="term" value="C:plasma membrane"/>
    <property type="evidence" value="ECO:0007669"/>
    <property type="project" value="UniProtKB-SubCell"/>
</dbReference>
<evidence type="ECO:0000313" key="10">
    <source>
        <dbReference type="Proteomes" id="UP000674234"/>
    </source>
</evidence>
<feature type="domain" description="ABC transmembrane type-1" evidence="8">
    <location>
        <begin position="101"/>
        <end position="300"/>
    </location>
</feature>
<dbReference type="PROSITE" id="PS50928">
    <property type="entry name" value="ABC_TM1"/>
    <property type="match status" value="1"/>
</dbReference>
<keyword evidence="3" id="KW-1003">Cell membrane</keyword>
<feature type="transmembrane region" description="Helical" evidence="7">
    <location>
        <begin position="105"/>
        <end position="127"/>
    </location>
</feature>
<dbReference type="GO" id="GO:0071916">
    <property type="term" value="F:dipeptide transmembrane transporter activity"/>
    <property type="evidence" value="ECO:0007669"/>
    <property type="project" value="TreeGrafter"/>
</dbReference>
<keyword evidence="6 7" id="KW-0472">Membrane</keyword>
<evidence type="ECO:0000256" key="3">
    <source>
        <dbReference type="ARBA" id="ARBA00022475"/>
    </source>
</evidence>
<dbReference type="PANTHER" id="PTHR43163:SF6">
    <property type="entry name" value="DIPEPTIDE TRANSPORT SYSTEM PERMEASE PROTEIN DPPB-RELATED"/>
    <property type="match status" value="1"/>
</dbReference>
<comment type="similarity">
    <text evidence="7">Belongs to the binding-protein-dependent transport system permease family.</text>
</comment>
<comment type="caution">
    <text evidence="9">The sequence shown here is derived from an EMBL/GenBank/DDBJ whole genome shotgun (WGS) entry which is preliminary data.</text>
</comment>
<feature type="transmembrane region" description="Helical" evidence="7">
    <location>
        <begin position="148"/>
        <end position="166"/>
    </location>
</feature>
<accession>A0A940WUM2</accession>
<evidence type="ECO:0000256" key="2">
    <source>
        <dbReference type="ARBA" id="ARBA00022448"/>
    </source>
</evidence>
<feature type="transmembrane region" description="Helical" evidence="7">
    <location>
        <begin position="231"/>
        <end position="257"/>
    </location>
</feature>
<dbReference type="InterPro" id="IPR045621">
    <property type="entry name" value="BPD_transp_1_N"/>
</dbReference>
<dbReference type="CDD" id="cd06261">
    <property type="entry name" value="TM_PBP2"/>
    <property type="match status" value="1"/>
</dbReference>
<dbReference type="InterPro" id="IPR000515">
    <property type="entry name" value="MetI-like"/>
</dbReference>
<evidence type="ECO:0000256" key="5">
    <source>
        <dbReference type="ARBA" id="ARBA00022989"/>
    </source>
</evidence>
<evidence type="ECO:0000256" key="1">
    <source>
        <dbReference type="ARBA" id="ARBA00004651"/>
    </source>
</evidence>
<name>A0A940WUM2_9ACTN</name>
<keyword evidence="4 7" id="KW-0812">Transmembrane</keyword>
<dbReference type="Gene3D" id="1.10.3720.10">
    <property type="entry name" value="MetI-like"/>
    <property type="match status" value="1"/>
</dbReference>
<evidence type="ECO:0000256" key="7">
    <source>
        <dbReference type="RuleBase" id="RU363032"/>
    </source>
</evidence>
<feature type="transmembrane region" description="Helical" evidence="7">
    <location>
        <begin position="277"/>
        <end position="300"/>
    </location>
</feature>
<dbReference type="AlphaFoldDB" id="A0A940WUM2"/>
<evidence type="ECO:0000313" key="9">
    <source>
        <dbReference type="EMBL" id="MBP2707685.1"/>
    </source>
</evidence>
<proteinExistence type="inferred from homology"/>
<evidence type="ECO:0000256" key="6">
    <source>
        <dbReference type="ARBA" id="ARBA00023136"/>
    </source>
</evidence>
<keyword evidence="5 7" id="KW-1133">Transmembrane helix</keyword>
<dbReference type="SUPFAM" id="SSF161098">
    <property type="entry name" value="MetI-like"/>
    <property type="match status" value="1"/>
</dbReference>
<reference evidence="9" key="1">
    <citation type="submission" date="2021-02" db="EMBL/GenBank/DDBJ databases">
        <title>Draft genome sequence of Microbispora sp. RL4-1S isolated from rice leaves in Thailand.</title>
        <authorList>
            <person name="Muangham S."/>
            <person name="Duangmal K."/>
        </authorList>
    </citation>
    <scope>NUCLEOTIDE SEQUENCE</scope>
    <source>
        <strain evidence="9">RL4-1S</strain>
    </source>
</reference>
<keyword evidence="2 7" id="KW-0813">Transport</keyword>
<dbReference type="PANTHER" id="PTHR43163">
    <property type="entry name" value="DIPEPTIDE TRANSPORT SYSTEM PERMEASE PROTEIN DPPB-RELATED"/>
    <property type="match status" value="1"/>
</dbReference>
<evidence type="ECO:0000256" key="4">
    <source>
        <dbReference type="ARBA" id="ARBA00022692"/>
    </source>
</evidence>
<dbReference type="Pfam" id="PF00528">
    <property type="entry name" value="BPD_transp_1"/>
    <property type="match status" value="1"/>
</dbReference>
<dbReference type="Proteomes" id="UP000674234">
    <property type="component" value="Unassembled WGS sequence"/>
</dbReference>
<dbReference type="EMBL" id="JAFCNB010000022">
    <property type="protein sequence ID" value="MBP2707685.1"/>
    <property type="molecule type" value="Genomic_DNA"/>
</dbReference>
<comment type="subcellular location">
    <subcellularLocation>
        <location evidence="1 7">Cell membrane</location>
        <topology evidence="1 7">Multi-pass membrane protein</topology>
    </subcellularLocation>
</comment>